<protein>
    <recommendedName>
        <fullName evidence="4">SpdD protein</fullName>
    </recommendedName>
</protein>
<dbReference type="RefSeq" id="WP_043914906.1">
    <property type="nucleotide sequence ID" value="NZ_JXZB01000004.1"/>
</dbReference>
<keyword evidence="1" id="KW-0812">Transmembrane</keyword>
<dbReference type="Proteomes" id="UP000032066">
    <property type="component" value="Unassembled WGS sequence"/>
</dbReference>
<keyword evidence="3" id="KW-1185">Reference proteome</keyword>
<evidence type="ECO:0000313" key="2">
    <source>
        <dbReference type="EMBL" id="KIQ62692.1"/>
    </source>
</evidence>
<dbReference type="EMBL" id="JXZB01000004">
    <property type="protein sequence ID" value="KIQ62692.1"/>
    <property type="molecule type" value="Genomic_DNA"/>
</dbReference>
<evidence type="ECO:0000313" key="3">
    <source>
        <dbReference type="Proteomes" id="UP000032066"/>
    </source>
</evidence>
<dbReference type="STRING" id="2064.TR51_27390"/>
<evidence type="ECO:0000256" key="1">
    <source>
        <dbReference type="SAM" id="Phobius"/>
    </source>
</evidence>
<dbReference type="OrthoDB" id="4351201at2"/>
<organism evidence="2 3">
    <name type="scientific">Kitasatospora griseola</name>
    <name type="common">Streptomyces griseolosporeus</name>
    <dbReference type="NCBI Taxonomy" id="2064"/>
    <lineage>
        <taxon>Bacteria</taxon>
        <taxon>Bacillati</taxon>
        <taxon>Actinomycetota</taxon>
        <taxon>Actinomycetes</taxon>
        <taxon>Kitasatosporales</taxon>
        <taxon>Streptomycetaceae</taxon>
        <taxon>Kitasatospora</taxon>
    </lineage>
</organism>
<reference evidence="2 3" key="1">
    <citation type="submission" date="2015-02" db="EMBL/GenBank/DDBJ databases">
        <title>Draft genome sequence of Kitasatospora griseola MF730-N6, a bafilomycin, terpentecin and satosporin producer.</title>
        <authorList>
            <person name="Arens J.C."/>
            <person name="Haltli B."/>
            <person name="Kerr R.G."/>
        </authorList>
    </citation>
    <scope>NUCLEOTIDE SEQUENCE [LARGE SCALE GENOMIC DNA]</scope>
    <source>
        <strain evidence="2 3">MF730-N6</strain>
    </source>
</reference>
<name>A0A0D0PQQ5_KITGR</name>
<dbReference type="PATRIC" id="fig|2064.6.peg.5816"/>
<comment type="caution">
    <text evidence="2">The sequence shown here is derived from an EMBL/GenBank/DDBJ whole genome shotgun (WGS) entry which is preliminary data.</text>
</comment>
<gene>
    <name evidence="2" type="ORF">TR51_27390</name>
</gene>
<sequence length="118" mass="11799">MSRHLAAVPQQDGESVDLERLALLVAAQLNTGHNPALFPVPAPSSASVPVASGVARPAEGAAVARFGGYVAAGAGAAAVLIPVLLATTAALVAVGMAALALAVSALVIRWIIRDMRQN</sequence>
<keyword evidence="1" id="KW-0472">Membrane</keyword>
<feature type="transmembrane region" description="Helical" evidence="1">
    <location>
        <begin position="66"/>
        <end position="85"/>
    </location>
</feature>
<dbReference type="AlphaFoldDB" id="A0A0D0PQQ5"/>
<proteinExistence type="predicted"/>
<evidence type="ECO:0008006" key="4">
    <source>
        <dbReference type="Google" id="ProtNLM"/>
    </source>
</evidence>
<accession>A0A0D0PQQ5</accession>
<keyword evidence="1" id="KW-1133">Transmembrane helix</keyword>
<feature type="transmembrane region" description="Helical" evidence="1">
    <location>
        <begin position="91"/>
        <end position="112"/>
    </location>
</feature>